<sequence length="97" mass="10760">MSIRPSQPGYRYPQLCRYQVCPLCRGINPSGAPSSSSADLILSLYALPQQCVPTTVNHDETGRACLPTTYVSYVHARRYRRGMPRPLIDIITSGMTS</sequence>
<dbReference type="KEGG" id="gtr:GLOTRDRAFT_100985"/>
<protein>
    <submittedName>
        <fullName evidence="1">Uncharacterized protein</fullName>
    </submittedName>
</protein>
<evidence type="ECO:0000313" key="1">
    <source>
        <dbReference type="EMBL" id="EPQ52531.1"/>
    </source>
</evidence>
<keyword evidence="2" id="KW-1185">Reference proteome</keyword>
<dbReference type="HOGENOM" id="CLU_2346900_0_0_1"/>
<proteinExistence type="predicted"/>
<name>S7PY31_GLOTA</name>
<dbReference type="EMBL" id="KB469307">
    <property type="protein sequence ID" value="EPQ52531.1"/>
    <property type="molecule type" value="Genomic_DNA"/>
</dbReference>
<organism evidence="1 2">
    <name type="scientific">Gloeophyllum trabeum (strain ATCC 11539 / FP-39264 / Madison 617)</name>
    <name type="common">Brown rot fungus</name>
    <dbReference type="NCBI Taxonomy" id="670483"/>
    <lineage>
        <taxon>Eukaryota</taxon>
        <taxon>Fungi</taxon>
        <taxon>Dikarya</taxon>
        <taxon>Basidiomycota</taxon>
        <taxon>Agaricomycotina</taxon>
        <taxon>Agaricomycetes</taxon>
        <taxon>Gloeophyllales</taxon>
        <taxon>Gloeophyllaceae</taxon>
        <taxon>Gloeophyllum</taxon>
    </lineage>
</organism>
<dbReference type="AlphaFoldDB" id="S7PY31"/>
<dbReference type="GeneID" id="19298411"/>
<accession>S7PY31</accession>
<dbReference type="RefSeq" id="XP_007868838.1">
    <property type="nucleotide sequence ID" value="XM_007870647.1"/>
</dbReference>
<evidence type="ECO:0000313" key="2">
    <source>
        <dbReference type="Proteomes" id="UP000030669"/>
    </source>
</evidence>
<dbReference type="Proteomes" id="UP000030669">
    <property type="component" value="Unassembled WGS sequence"/>
</dbReference>
<reference evidence="1 2" key="1">
    <citation type="journal article" date="2012" name="Science">
        <title>The Paleozoic origin of enzymatic lignin decomposition reconstructed from 31 fungal genomes.</title>
        <authorList>
            <person name="Floudas D."/>
            <person name="Binder M."/>
            <person name="Riley R."/>
            <person name="Barry K."/>
            <person name="Blanchette R.A."/>
            <person name="Henrissat B."/>
            <person name="Martinez A.T."/>
            <person name="Otillar R."/>
            <person name="Spatafora J.W."/>
            <person name="Yadav J.S."/>
            <person name="Aerts A."/>
            <person name="Benoit I."/>
            <person name="Boyd A."/>
            <person name="Carlson A."/>
            <person name="Copeland A."/>
            <person name="Coutinho P.M."/>
            <person name="de Vries R.P."/>
            <person name="Ferreira P."/>
            <person name="Findley K."/>
            <person name="Foster B."/>
            <person name="Gaskell J."/>
            <person name="Glotzer D."/>
            <person name="Gorecki P."/>
            <person name="Heitman J."/>
            <person name="Hesse C."/>
            <person name="Hori C."/>
            <person name="Igarashi K."/>
            <person name="Jurgens J.A."/>
            <person name="Kallen N."/>
            <person name="Kersten P."/>
            <person name="Kohler A."/>
            <person name="Kuees U."/>
            <person name="Kumar T.K.A."/>
            <person name="Kuo A."/>
            <person name="LaButti K."/>
            <person name="Larrondo L.F."/>
            <person name="Lindquist E."/>
            <person name="Ling A."/>
            <person name="Lombard V."/>
            <person name="Lucas S."/>
            <person name="Lundell T."/>
            <person name="Martin R."/>
            <person name="McLaughlin D.J."/>
            <person name="Morgenstern I."/>
            <person name="Morin E."/>
            <person name="Murat C."/>
            <person name="Nagy L.G."/>
            <person name="Nolan M."/>
            <person name="Ohm R.A."/>
            <person name="Patyshakuliyeva A."/>
            <person name="Rokas A."/>
            <person name="Ruiz-Duenas F.J."/>
            <person name="Sabat G."/>
            <person name="Salamov A."/>
            <person name="Samejima M."/>
            <person name="Schmutz J."/>
            <person name="Slot J.C."/>
            <person name="St John F."/>
            <person name="Stenlid J."/>
            <person name="Sun H."/>
            <person name="Sun S."/>
            <person name="Syed K."/>
            <person name="Tsang A."/>
            <person name="Wiebenga A."/>
            <person name="Young D."/>
            <person name="Pisabarro A."/>
            <person name="Eastwood D.C."/>
            <person name="Martin F."/>
            <person name="Cullen D."/>
            <person name="Grigoriev I.V."/>
            <person name="Hibbett D.S."/>
        </authorList>
    </citation>
    <scope>NUCLEOTIDE SEQUENCE [LARGE SCALE GENOMIC DNA]</scope>
    <source>
        <strain evidence="1 2">ATCC 11539</strain>
    </source>
</reference>
<gene>
    <name evidence="1" type="ORF">GLOTRDRAFT_100985</name>
</gene>